<feature type="compositionally biased region" description="Acidic residues" evidence="1">
    <location>
        <begin position="135"/>
        <end position="144"/>
    </location>
</feature>
<protein>
    <recommendedName>
        <fullName evidence="2">Myb-like DNA-binding domain-containing protein</fullName>
    </recommendedName>
</protein>
<feature type="non-terminal residue" evidence="3">
    <location>
        <position position="1"/>
    </location>
</feature>
<dbReference type="Pfam" id="PF22980">
    <property type="entry name" value="Myb_DNA-bind_8"/>
    <property type="match status" value="1"/>
</dbReference>
<dbReference type="OrthoDB" id="5353914at2759"/>
<feature type="region of interest" description="Disordered" evidence="1">
    <location>
        <begin position="60"/>
        <end position="170"/>
    </location>
</feature>
<evidence type="ECO:0000313" key="3">
    <source>
        <dbReference type="EMBL" id="KAG9682401.1"/>
    </source>
</evidence>
<dbReference type="Proteomes" id="UP000779574">
    <property type="component" value="Unassembled WGS sequence"/>
</dbReference>
<reference evidence="3" key="1">
    <citation type="journal article" date="2021" name="J Fungi (Basel)">
        <title>Virulence traits and population genomics of the black yeast Aureobasidium melanogenum.</title>
        <authorList>
            <person name="Cernosa A."/>
            <person name="Sun X."/>
            <person name="Gostincar C."/>
            <person name="Fang C."/>
            <person name="Gunde-Cimerman N."/>
            <person name="Song Z."/>
        </authorList>
    </citation>
    <scope>NUCLEOTIDE SEQUENCE</scope>
    <source>
        <strain evidence="3">EXF-9911</strain>
    </source>
</reference>
<evidence type="ECO:0000313" key="4">
    <source>
        <dbReference type="Proteomes" id="UP000779574"/>
    </source>
</evidence>
<gene>
    <name evidence="3" type="ORF">KCU76_g13828</name>
</gene>
<feature type="compositionally biased region" description="Basic and acidic residues" evidence="1">
    <location>
        <begin position="74"/>
        <end position="91"/>
    </location>
</feature>
<feature type="domain" description="Myb-like DNA-binding" evidence="2">
    <location>
        <begin position="7"/>
        <end position="54"/>
    </location>
</feature>
<reference evidence="3" key="2">
    <citation type="submission" date="2021-08" db="EMBL/GenBank/DDBJ databases">
        <authorList>
            <person name="Gostincar C."/>
            <person name="Sun X."/>
            <person name="Song Z."/>
            <person name="Gunde-Cimerman N."/>
        </authorList>
    </citation>
    <scope>NUCLEOTIDE SEQUENCE</scope>
    <source>
        <strain evidence="3">EXF-9911</strain>
    </source>
</reference>
<proteinExistence type="predicted"/>
<evidence type="ECO:0000256" key="1">
    <source>
        <dbReference type="SAM" id="MobiDB-lite"/>
    </source>
</evidence>
<accession>A0A9P8E690</accession>
<feature type="compositionally biased region" description="Acidic residues" evidence="1">
    <location>
        <begin position="116"/>
        <end position="126"/>
    </location>
</feature>
<name>A0A9P8E690_AURME</name>
<dbReference type="InterPro" id="IPR054505">
    <property type="entry name" value="Myb_DNA-bind_8"/>
</dbReference>
<dbReference type="AlphaFoldDB" id="A0A9P8E690"/>
<comment type="caution">
    <text evidence="3">The sequence shown here is derived from an EMBL/GenBank/DDBJ whole genome shotgun (WGS) entry which is preliminary data.</text>
</comment>
<evidence type="ECO:0000259" key="2">
    <source>
        <dbReference type="Pfam" id="PF22980"/>
    </source>
</evidence>
<dbReference type="EMBL" id="JAHFXF010000795">
    <property type="protein sequence ID" value="KAG9682401.1"/>
    <property type="molecule type" value="Genomic_DNA"/>
</dbReference>
<sequence length="170" mass="18551">MPPVTKDEQIVLLFSCIKNSKGAGQIDWSGVATDTGLTINAASKRYNKLANNYGVRGILRSSTGRVSAARPKNRAGDEEGEQGHTQKDSSRAKGKGRQTRTEGGGSKKRKMKHETSEDEDEDETEAGTEKVVDYDALDTVDGEEEMIKAEPETEDRDEEVRLDTGNNCGD</sequence>
<organism evidence="3 4">
    <name type="scientific">Aureobasidium melanogenum</name>
    <name type="common">Aureobasidium pullulans var. melanogenum</name>
    <dbReference type="NCBI Taxonomy" id="46634"/>
    <lineage>
        <taxon>Eukaryota</taxon>
        <taxon>Fungi</taxon>
        <taxon>Dikarya</taxon>
        <taxon>Ascomycota</taxon>
        <taxon>Pezizomycotina</taxon>
        <taxon>Dothideomycetes</taxon>
        <taxon>Dothideomycetidae</taxon>
        <taxon>Dothideales</taxon>
        <taxon>Saccotheciaceae</taxon>
        <taxon>Aureobasidium</taxon>
    </lineage>
</organism>